<dbReference type="Proteomes" id="UP000027327">
    <property type="component" value="Unassembled WGS sequence"/>
</dbReference>
<comment type="caution">
    <text evidence="1">The sequence shown here is derived from an EMBL/GenBank/DDBJ whole genome shotgun (WGS) entry which is preliminary data.</text>
</comment>
<gene>
    <name evidence="1" type="ORF">J596_0420</name>
</gene>
<dbReference type="AlphaFoldDB" id="A0A062IMJ6"/>
<evidence type="ECO:0000313" key="2">
    <source>
        <dbReference type="Proteomes" id="UP000027327"/>
    </source>
</evidence>
<name>A0A062IMJ6_ACIBA</name>
<organism evidence="1 2">
    <name type="scientific">Acinetobacter baumannii 21072</name>
    <dbReference type="NCBI Taxonomy" id="1310697"/>
    <lineage>
        <taxon>Bacteria</taxon>
        <taxon>Pseudomonadati</taxon>
        <taxon>Pseudomonadota</taxon>
        <taxon>Gammaproteobacteria</taxon>
        <taxon>Moraxellales</taxon>
        <taxon>Moraxellaceae</taxon>
        <taxon>Acinetobacter</taxon>
        <taxon>Acinetobacter calcoaceticus/baumannii complex</taxon>
    </lineage>
</organism>
<protein>
    <submittedName>
        <fullName evidence="1">Uncharacterized protein</fullName>
    </submittedName>
</protein>
<sequence length="92" mass="10741">MASKDDLNYVAYHIIEILEEQGLDNSYINEKIDRLYEFGENKAATLLWASNQLDSRNFRLLLGKLNLTPDQVKIFCRVLNKLKKYLGYNLLS</sequence>
<accession>A0A062IMJ6</accession>
<dbReference type="RefSeq" id="WP_000146944.1">
    <property type="nucleotide sequence ID" value="NZ_JMOD01000004.1"/>
</dbReference>
<dbReference type="EMBL" id="JMOD01000004">
    <property type="protein sequence ID" value="KCY22379.1"/>
    <property type="molecule type" value="Genomic_DNA"/>
</dbReference>
<evidence type="ECO:0000313" key="1">
    <source>
        <dbReference type="EMBL" id="KCY22379.1"/>
    </source>
</evidence>
<dbReference type="PATRIC" id="fig|1310697.3.peg.393"/>
<proteinExistence type="predicted"/>
<reference evidence="1 2" key="1">
    <citation type="submission" date="2014-04" db="EMBL/GenBank/DDBJ databases">
        <title>Comparative genomics and transcriptomics to identify genetic mechanisms underlying the emergence of carbapenem resistant Acinetobacter baumannii (CRAb).</title>
        <authorList>
            <person name="Harris A.D."/>
            <person name="Johnson K.J."/>
            <person name="George J."/>
            <person name="Nadendla S."/>
            <person name="Daugherty S.C."/>
            <person name="Parankush S."/>
            <person name="Sadzewicz L."/>
            <person name="Tallon L."/>
            <person name="Sengamalay N."/>
            <person name="Hazen T.H."/>
            <person name="Rasko D.A."/>
        </authorList>
    </citation>
    <scope>NUCLEOTIDE SEQUENCE [LARGE SCALE GENOMIC DNA]</scope>
    <source>
        <strain evidence="1 2">21072</strain>
    </source>
</reference>